<name>A0AAW1SSC9_9CHLO</name>
<dbReference type="SUPFAM" id="SSF53613">
    <property type="entry name" value="Ribokinase-like"/>
    <property type="match status" value="1"/>
</dbReference>
<evidence type="ECO:0000256" key="4">
    <source>
        <dbReference type="ARBA" id="ARBA00022777"/>
    </source>
</evidence>
<evidence type="ECO:0000259" key="6">
    <source>
        <dbReference type="Pfam" id="PF00294"/>
    </source>
</evidence>
<dbReference type="Proteomes" id="UP001485043">
    <property type="component" value="Unassembled WGS sequence"/>
</dbReference>
<evidence type="ECO:0000256" key="3">
    <source>
        <dbReference type="ARBA" id="ARBA00022741"/>
    </source>
</evidence>
<dbReference type="InterPro" id="IPR050306">
    <property type="entry name" value="PfkB_Carbo_kinase"/>
</dbReference>
<dbReference type="InterPro" id="IPR029056">
    <property type="entry name" value="Ribokinase-like"/>
</dbReference>
<dbReference type="EMBL" id="JALJOV010001118">
    <property type="protein sequence ID" value="KAK9853929.1"/>
    <property type="molecule type" value="Genomic_DNA"/>
</dbReference>
<dbReference type="InterPro" id="IPR002173">
    <property type="entry name" value="Carboh/pur_kinase_PfkB_CS"/>
</dbReference>
<dbReference type="PROSITE" id="PS00583">
    <property type="entry name" value="PFKB_KINASES_1"/>
    <property type="match status" value="1"/>
</dbReference>
<dbReference type="Pfam" id="PF00294">
    <property type="entry name" value="PfkB"/>
    <property type="match status" value="1"/>
</dbReference>
<dbReference type="AlphaFoldDB" id="A0AAW1SSC9"/>
<keyword evidence="5" id="KW-0067">ATP-binding</keyword>
<organism evidence="7 8">
    <name type="scientific">Apatococcus fuscideae</name>
    <dbReference type="NCBI Taxonomy" id="2026836"/>
    <lineage>
        <taxon>Eukaryota</taxon>
        <taxon>Viridiplantae</taxon>
        <taxon>Chlorophyta</taxon>
        <taxon>core chlorophytes</taxon>
        <taxon>Trebouxiophyceae</taxon>
        <taxon>Chlorellales</taxon>
        <taxon>Chlorellaceae</taxon>
        <taxon>Apatococcus</taxon>
    </lineage>
</organism>
<dbReference type="CDD" id="cd01167">
    <property type="entry name" value="bac_FRK"/>
    <property type="match status" value="1"/>
</dbReference>
<keyword evidence="2" id="KW-0808">Transferase</keyword>
<keyword evidence="8" id="KW-1185">Reference proteome</keyword>
<accession>A0AAW1SSC9</accession>
<keyword evidence="4" id="KW-0418">Kinase</keyword>
<dbReference type="PANTHER" id="PTHR43085:SF1">
    <property type="entry name" value="PSEUDOURIDINE KINASE-RELATED"/>
    <property type="match status" value="1"/>
</dbReference>
<evidence type="ECO:0000256" key="1">
    <source>
        <dbReference type="ARBA" id="ARBA00010688"/>
    </source>
</evidence>
<dbReference type="Gene3D" id="3.40.1190.20">
    <property type="match status" value="1"/>
</dbReference>
<protein>
    <recommendedName>
        <fullName evidence="6">Carbohydrate kinase PfkB domain-containing protein</fullName>
    </recommendedName>
</protein>
<dbReference type="GO" id="GO:0016301">
    <property type="term" value="F:kinase activity"/>
    <property type="evidence" value="ECO:0007669"/>
    <property type="project" value="UniProtKB-KW"/>
</dbReference>
<dbReference type="InterPro" id="IPR011611">
    <property type="entry name" value="PfkB_dom"/>
</dbReference>
<evidence type="ECO:0000256" key="2">
    <source>
        <dbReference type="ARBA" id="ARBA00022679"/>
    </source>
</evidence>
<comment type="caution">
    <text evidence="7">The sequence shown here is derived from an EMBL/GenBank/DDBJ whole genome shotgun (WGS) entry which is preliminary data.</text>
</comment>
<proteinExistence type="inferred from homology"/>
<evidence type="ECO:0000313" key="7">
    <source>
        <dbReference type="EMBL" id="KAK9853929.1"/>
    </source>
</evidence>
<dbReference type="GO" id="GO:0005524">
    <property type="term" value="F:ATP binding"/>
    <property type="evidence" value="ECO:0007669"/>
    <property type="project" value="UniProtKB-KW"/>
</dbReference>
<comment type="similarity">
    <text evidence="1">Belongs to the carbohydrate kinase PfkB family.</text>
</comment>
<dbReference type="PANTHER" id="PTHR43085">
    <property type="entry name" value="HEXOKINASE FAMILY MEMBER"/>
    <property type="match status" value="1"/>
</dbReference>
<dbReference type="SUPFAM" id="SSF53335">
    <property type="entry name" value="S-adenosyl-L-methionine-dependent methyltransferases"/>
    <property type="match status" value="1"/>
</dbReference>
<gene>
    <name evidence="7" type="ORF">WJX84_001400</name>
</gene>
<evidence type="ECO:0000256" key="5">
    <source>
        <dbReference type="ARBA" id="ARBA00022840"/>
    </source>
</evidence>
<sequence length="457" mass="49414">MQVPSVLLWPLLHGSQEALKEWKRVLKPGAYLAFSTWRMGKSHNISSLFGTVMQQMTTRAPPILTPVFRELNIPMHMSPEEVLANPMMEAWIELHAGADREAYTTQARSRLVETSSCKSNSRVVSLGEALFDCIADQKGKSREEVESWTPYPGGAPANVAAAMGKLGVPISFISALGQDDLAEQMLKLLASRNVDLTAVQRNDKPTRDVLVIRDLAGDREFCGFGVAETTEYADCFIDPELLPHDMIKEAGALVTGTLGLAYPTTAAAMQKAIDIAKTGPCEVLVDVNWRPVFWPDQSTAPGIIRDFCKRADILKLSDEEAELLYDIPRKEALKQADKVLEKATEAQGVLVTAGEAGCSYAFHSSQGSKEVHKGYIPVLSVDVVETTGAGDAFLAGFLFGLVNAGGLDALRKDPAKLKHAVEFATACGAFTTTKPGAIDAQPSQQEAEHLLTLSGRG</sequence>
<keyword evidence="3" id="KW-0547">Nucleotide-binding</keyword>
<reference evidence="7 8" key="1">
    <citation type="journal article" date="2024" name="Nat. Commun.">
        <title>Phylogenomics reveals the evolutionary origins of lichenization in chlorophyte algae.</title>
        <authorList>
            <person name="Puginier C."/>
            <person name="Libourel C."/>
            <person name="Otte J."/>
            <person name="Skaloud P."/>
            <person name="Haon M."/>
            <person name="Grisel S."/>
            <person name="Petersen M."/>
            <person name="Berrin J.G."/>
            <person name="Delaux P.M."/>
            <person name="Dal Grande F."/>
            <person name="Keller J."/>
        </authorList>
    </citation>
    <scope>NUCLEOTIDE SEQUENCE [LARGE SCALE GENOMIC DNA]</scope>
    <source>
        <strain evidence="7 8">SAG 2523</strain>
    </source>
</reference>
<evidence type="ECO:0000313" key="8">
    <source>
        <dbReference type="Proteomes" id="UP001485043"/>
    </source>
</evidence>
<dbReference type="InterPro" id="IPR029063">
    <property type="entry name" value="SAM-dependent_MTases_sf"/>
</dbReference>
<feature type="domain" description="Carbohydrate kinase PfkB" evidence="6">
    <location>
        <begin position="122"/>
        <end position="442"/>
    </location>
</feature>